<organism evidence="2">
    <name type="scientific">marine metagenome</name>
    <dbReference type="NCBI Taxonomy" id="408172"/>
    <lineage>
        <taxon>unclassified sequences</taxon>
        <taxon>metagenomes</taxon>
        <taxon>ecological metagenomes</taxon>
    </lineage>
</organism>
<proteinExistence type="predicted"/>
<evidence type="ECO:0000259" key="1">
    <source>
        <dbReference type="Pfam" id="PF19279"/>
    </source>
</evidence>
<reference evidence="2" key="1">
    <citation type="submission" date="2018-05" db="EMBL/GenBank/DDBJ databases">
        <authorList>
            <person name="Lanie J.A."/>
            <person name="Ng W.-L."/>
            <person name="Kazmierczak K.M."/>
            <person name="Andrzejewski T.M."/>
            <person name="Davidsen T.M."/>
            <person name="Wayne K.J."/>
            <person name="Tettelin H."/>
            <person name="Glass J.I."/>
            <person name="Rusch D."/>
            <person name="Podicherti R."/>
            <person name="Tsui H.-C.T."/>
            <person name="Winkler M.E."/>
        </authorList>
    </citation>
    <scope>NUCLEOTIDE SEQUENCE</scope>
</reference>
<dbReference type="Pfam" id="PF19279">
    <property type="entry name" value="YegS_C"/>
    <property type="match status" value="1"/>
</dbReference>
<gene>
    <name evidence="2" type="ORF">METZ01_LOCUS26245</name>
</gene>
<sequence length="182" mass="19639">VVVESDAEASDLVTAARRGGRDLPVIVLAGGDLCRTLGGRGVALPGGSGTRLTVDLGAALLDGKIHWFCAHLVARPEFRPGRWWVAANAAHRGRWNLAPRAHPGDGLLDILDVNLSGLSWASAWRRLPSGDHVPHPGIRYNRTSSIQHSFDRLTPVRLDGQSIGRFRDISVRVEAEALQVVV</sequence>
<name>A0A381Q233_9ZZZZ</name>
<feature type="non-terminal residue" evidence="2">
    <location>
        <position position="1"/>
    </location>
</feature>
<dbReference type="EMBL" id="UINC01001178">
    <property type="protein sequence ID" value="SUZ73391.1"/>
    <property type="molecule type" value="Genomic_DNA"/>
</dbReference>
<evidence type="ECO:0000313" key="2">
    <source>
        <dbReference type="EMBL" id="SUZ73391.1"/>
    </source>
</evidence>
<accession>A0A381Q233</accession>
<dbReference type="SUPFAM" id="SSF111331">
    <property type="entry name" value="NAD kinase/diacylglycerol kinase-like"/>
    <property type="match status" value="1"/>
</dbReference>
<dbReference type="InterPro" id="IPR045540">
    <property type="entry name" value="YegS/DAGK_C"/>
</dbReference>
<protein>
    <recommendedName>
        <fullName evidence="1">YegS/DAGK C-terminal domain-containing protein</fullName>
    </recommendedName>
</protein>
<dbReference type="Gene3D" id="2.60.200.40">
    <property type="match status" value="1"/>
</dbReference>
<dbReference type="AlphaFoldDB" id="A0A381Q233"/>
<feature type="domain" description="YegS/DAGK C-terminal" evidence="1">
    <location>
        <begin position="85"/>
        <end position="181"/>
    </location>
</feature>
<dbReference type="InterPro" id="IPR016064">
    <property type="entry name" value="NAD/diacylglycerol_kinase_sf"/>
</dbReference>